<dbReference type="GO" id="GO:0030596">
    <property type="term" value="F:alpha-L-rhamnosidase activity"/>
    <property type="evidence" value="ECO:0007669"/>
    <property type="project" value="UniProtKB-EC"/>
</dbReference>
<dbReference type="AlphaFoldDB" id="A0A7H0LQI0"/>
<name>A0A7H0LQI0_9SPHN</name>
<dbReference type="Gene3D" id="2.60.420.10">
    <property type="entry name" value="Maltose phosphorylase, domain 3"/>
    <property type="match status" value="1"/>
</dbReference>
<dbReference type="Pfam" id="PF05592">
    <property type="entry name" value="Bac_rhamnosid"/>
    <property type="match status" value="1"/>
</dbReference>
<dbReference type="InterPro" id="IPR035396">
    <property type="entry name" value="Bac_rhamnosid6H"/>
</dbReference>
<dbReference type="Proteomes" id="UP000516148">
    <property type="component" value="Chromosome"/>
</dbReference>
<dbReference type="Gene3D" id="1.50.10.10">
    <property type="match status" value="1"/>
</dbReference>
<dbReference type="InterPro" id="IPR013737">
    <property type="entry name" value="Bac_rhamnosid_N"/>
</dbReference>
<evidence type="ECO:0000259" key="4">
    <source>
        <dbReference type="Pfam" id="PF05592"/>
    </source>
</evidence>
<dbReference type="GO" id="GO:0005975">
    <property type="term" value="P:carbohydrate metabolic process"/>
    <property type="evidence" value="ECO:0007669"/>
    <property type="project" value="InterPro"/>
</dbReference>
<sequence>MIAAPIAIETAPRLRVEFALDEGHGQIVQATLLLSALGVVEAWLNGAPVNDDLLAPGWTSYEWRVRYTVSDVTGLVSEGANALALQLGDGWYATPLFVPPHVTYGERPAGFAELHLHFADGHRQIVATDGDWLAGTSPISRSNIYNGQSIDARLIDVDWLRPGFAAKGWLPAEMVEFDTGKFDRQFGPSIRRIETLAPRHLWTSPSGKLLVDFGQNLVGWIRVKVKGAAGDMLTIRHAEIIEHEELGVRPLRSAKATDIYTLSGDEDLLEPTLVFHGFRYAEIDGWPGGIEALARDGGVEAVVIGSDLKRTGWFRCSNDDLNQLHSNVLWSTKGNFVGVPTDCPQRDERLGWTGDLAVFAPTAAFLFDVEDFLREWLCDLRIEQAQRDGLVPWVVPDILKYFDARPLFKMIDTTAIWSDAVVWVPRAIWDAYGDKRVLAETFDAQVAHVNRAWSQLSDRGVWEGRFQFGDWLDPEAPPQNPLAAKADAGVVATISLYRSLRFVAEAAAVLDRDDEAEFAEKAAILHRSFYAAYVEDGRIESDCTTVYAMAIVFGILDQADIPIAGERLAELARASGHRISTGFAGTPYVCDALARTGHLDDAYAMLLETKCPSWLYPVRMGATTIWERWDSMLADGSINPGEMTSFNHYALGAVADWMHRTIGGIAPLSAVDGRYRVAPRPGGGVSWAETAWETRQGLLRVRWDLDAGELRVQVNVPEGASVELALPGRDAELLGAGSHERVQAIPEVRVPL</sequence>
<dbReference type="EMBL" id="CP061038">
    <property type="protein sequence ID" value="QNQ11933.1"/>
    <property type="molecule type" value="Genomic_DNA"/>
</dbReference>
<feature type="domain" description="Bacterial alpha-L-rhamnosidase N-terminal" evidence="5">
    <location>
        <begin position="26"/>
        <end position="193"/>
    </location>
</feature>
<evidence type="ECO:0000259" key="7">
    <source>
        <dbReference type="Pfam" id="PF17390"/>
    </source>
</evidence>
<dbReference type="InterPro" id="IPR008928">
    <property type="entry name" value="6-hairpin_glycosidase_sf"/>
</dbReference>
<dbReference type="Pfam" id="PF17390">
    <property type="entry name" value="Bac_rhamnosid_C"/>
    <property type="match status" value="1"/>
</dbReference>
<evidence type="ECO:0000259" key="5">
    <source>
        <dbReference type="Pfam" id="PF08531"/>
    </source>
</evidence>
<dbReference type="PANTHER" id="PTHR33307:SF6">
    <property type="entry name" value="ALPHA-RHAMNOSIDASE (EUROFUNG)-RELATED"/>
    <property type="match status" value="1"/>
</dbReference>
<accession>A0A7H0LQI0</accession>
<evidence type="ECO:0000313" key="8">
    <source>
        <dbReference type="EMBL" id="QNQ11933.1"/>
    </source>
</evidence>
<comment type="catalytic activity">
    <reaction evidence="1">
        <text>Hydrolysis of terminal non-reducing alpha-L-rhamnose residues in alpha-L-rhamnosides.</text>
        <dbReference type="EC" id="3.2.1.40"/>
    </reaction>
</comment>
<dbReference type="EC" id="3.2.1.40" evidence="2"/>
<proteinExistence type="predicted"/>
<gene>
    <name evidence="8" type="ORF">H3Z74_08395</name>
</gene>
<feature type="domain" description="Alpha-L-rhamnosidase six-hairpin glycosidase" evidence="6">
    <location>
        <begin position="309"/>
        <end position="662"/>
    </location>
</feature>
<evidence type="ECO:0000256" key="2">
    <source>
        <dbReference type="ARBA" id="ARBA00012652"/>
    </source>
</evidence>
<evidence type="ECO:0000259" key="6">
    <source>
        <dbReference type="Pfam" id="PF17389"/>
    </source>
</evidence>
<dbReference type="Pfam" id="PF08531">
    <property type="entry name" value="Bac_rhamnosid_N"/>
    <property type="match status" value="1"/>
</dbReference>
<dbReference type="Gene3D" id="2.60.120.260">
    <property type="entry name" value="Galactose-binding domain-like"/>
    <property type="match status" value="2"/>
</dbReference>
<dbReference type="InterPro" id="IPR008902">
    <property type="entry name" value="Rhamnosid_concanavalin"/>
</dbReference>
<dbReference type="InterPro" id="IPR012341">
    <property type="entry name" value="6hp_glycosidase-like_sf"/>
</dbReference>
<organism evidence="8 9">
    <name type="scientific">Sphingomonas alpina</name>
    <dbReference type="NCBI Taxonomy" id="653931"/>
    <lineage>
        <taxon>Bacteria</taxon>
        <taxon>Pseudomonadati</taxon>
        <taxon>Pseudomonadota</taxon>
        <taxon>Alphaproteobacteria</taxon>
        <taxon>Sphingomonadales</taxon>
        <taxon>Sphingomonadaceae</taxon>
        <taxon>Sphingomonas</taxon>
    </lineage>
</organism>
<evidence type="ECO:0000256" key="1">
    <source>
        <dbReference type="ARBA" id="ARBA00001445"/>
    </source>
</evidence>
<evidence type="ECO:0000313" key="9">
    <source>
        <dbReference type="Proteomes" id="UP000516148"/>
    </source>
</evidence>
<protein>
    <recommendedName>
        <fullName evidence="2">alpha-L-rhamnosidase</fullName>
        <ecNumber evidence="2">3.2.1.40</ecNumber>
    </recommendedName>
</protein>
<keyword evidence="3 8" id="KW-0378">Hydrolase</keyword>
<keyword evidence="9" id="KW-1185">Reference proteome</keyword>
<dbReference type="SUPFAM" id="SSF48208">
    <property type="entry name" value="Six-hairpin glycosidases"/>
    <property type="match status" value="1"/>
</dbReference>
<dbReference type="InterPro" id="IPR035398">
    <property type="entry name" value="Bac_rhamnosid_C"/>
</dbReference>
<dbReference type="InterPro" id="IPR016007">
    <property type="entry name" value="Alpha_rhamnosid"/>
</dbReference>
<feature type="domain" description="Alpha-L-rhamnosidase C-terminal" evidence="7">
    <location>
        <begin position="667"/>
        <end position="733"/>
    </location>
</feature>
<evidence type="ECO:0000256" key="3">
    <source>
        <dbReference type="ARBA" id="ARBA00022801"/>
    </source>
</evidence>
<reference evidence="8 9" key="1">
    <citation type="submission" date="2020-09" db="EMBL/GenBank/DDBJ databases">
        <title>Sphingomonas sp., a new species isolated from pork steak.</title>
        <authorList>
            <person name="Heidler von Heilborn D."/>
        </authorList>
    </citation>
    <scope>NUCLEOTIDE SEQUENCE [LARGE SCALE GENOMIC DNA]</scope>
    <source>
        <strain evidence="9">S8-3T</strain>
    </source>
</reference>
<dbReference type="PANTHER" id="PTHR33307">
    <property type="entry name" value="ALPHA-RHAMNOSIDASE (EUROFUNG)"/>
    <property type="match status" value="1"/>
</dbReference>
<feature type="domain" description="Alpha-L-rhamnosidase concanavalin-like" evidence="4">
    <location>
        <begin position="204"/>
        <end position="290"/>
    </location>
</feature>
<dbReference type="Pfam" id="PF17389">
    <property type="entry name" value="Bac_rhamnosid6H"/>
    <property type="match status" value="1"/>
</dbReference>
<dbReference type="KEGG" id="spap:H3Z74_08395"/>